<dbReference type="EMBL" id="BARW01008317">
    <property type="protein sequence ID" value="GAI83103.1"/>
    <property type="molecule type" value="Genomic_DNA"/>
</dbReference>
<organism evidence="2">
    <name type="scientific">marine sediment metagenome</name>
    <dbReference type="NCBI Taxonomy" id="412755"/>
    <lineage>
        <taxon>unclassified sequences</taxon>
        <taxon>metagenomes</taxon>
        <taxon>ecological metagenomes</taxon>
    </lineage>
</organism>
<dbReference type="AlphaFoldDB" id="X1RR26"/>
<reference evidence="2" key="1">
    <citation type="journal article" date="2014" name="Front. Microbiol.">
        <title>High frequency of phylogenetically diverse reductive dehalogenase-homologous genes in deep subseafloor sedimentary metagenomes.</title>
        <authorList>
            <person name="Kawai M."/>
            <person name="Futagami T."/>
            <person name="Toyoda A."/>
            <person name="Takaki Y."/>
            <person name="Nishi S."/>
            <person name="Hori S."/>
            <person name="Arai W."/>
            <person name="Tsubouchi T."/>
            <person name="Morono Y."/>
            <person name="Uchiyama I."/>
            <person name="Ito T."/>
            <person name="Fujiyama A."/>
            <person name="Inagaki F."/>
            <person name="Takami H."/>
        </authorList>
    </citation>
    <scope>NUCLEOTIDE SEQUENCE</scope>
    <source>
        <strain evidence="2">Expedition CK06-06</strain>
    </source>
</reference>
<accession>X1RR26</accession>
<proteinExistence type="predicted"/>
<evidence type="ECO:0000313" key="2">
    <source>
        <dbReference type="EMBL" id="GAI83103.1"/>
    </source>
</evidence>
<dbReference type="SUPFAM" id="SSF51569">
    <property type="entry name" value="Aldolase"/>
    <property type="match status" value="1"/>
</dbReference>
<dbReference type="InterPro" id="IPR013785">
    <property type="entry name" value="Aldolase_TIM"/>
</dbReference>
<keyword evidence="1" id="KW-0704">Schiff base</keyword>
<name>X1RR26_9ZZZZ</name>
<comment type="caution">
    <text evidence="2">The sequence shown here is derived from an EMBL/GenBank/DDBJ whole genome shotgun (WGS) entry which is preliminary data.</text>
</comment>
<dbReference type="GO" id="GO:0005975">
    <property type="term" value="P:carbohydrate metabolic process"/>
    <property type="evidence" value="ECO:0007669"/>
    <property type="project" value="InterPro"/>
</dbReference>
<feature type="non-terminal residue" evidence="2">
    <location>
        <position position="32"/>
    </location>
</feature>
<sequence length="32" mass="3526">MKFFLDTANLDQIKEANDLGILDGVTTNPSLM</sequence>
<gene>
    <name evidence="2" type="ORF">S12H4_17088</name>
</gene>
<dbReference type="PROSITE" id="PS01054">
    <property type="entry name" value="TRANSALDOLASE_1"/>
    <property type="match status" value="1"/>
</dbReference>
<evidence type="ECO:0008006" key="3">
    <source>
        <dbReference type="Google" id="ProtNLM"/>
    </source>
</evidence>
<protein>
    <recommendedName>
        <fullName evidence="3">Transaldolase</fullName>
    </recommendedName>
</protein>
<dbReference type="Pfam" id="PF00923">
    <property type="entry name" value="TAL_FSA"/>
    <property type="match status" value="1"/>
</dbReference>
<dbReference type="InterPro" id="IPR001585">
    <property type="entry name" value="TAL/FSA"/>
</dbReference>
<dbReference type="Gene3D" id="3.20.20.70">
    <property type="entry name" value="Aldolase class I"/>
    <property type="match status" value="1"/>
</dbReference>
<dbReference type="InterPro" id="IPR018225">
    <property type="entry name" value="Transaldolase_AS"/>
</dbReference>
<evidence type="ECO:0000256" key="1">
    <source>
        <dbReference type="ARBA" id="ARBA00023270"/>
    </source>
</evidence>